<protein>
    <submittedName>
        <fullName evidence="1">Uncharacterized protein</fullName>
    </submittedName>
</protein>
<sequence>MIQLFLLKHDLRYVKHDLRYSAKSWPSRHRTWLRKRHFEHHAQQIAFQSYLNRQEQAEARKRELEQIRVISQTWSLENTQVEGRFDHEV</sequence>
<name>A0ABX4TGM4_9HYPH</name>
<dbReference type="Proteomes" id="UP001190825">
    <property type="component" value="Unassembled WGS sequence"/>
</dbReference>
<reference evidence="1 2" key="1">
    <citation type="journal article" date="2018" name="FEMS Microbiol. Ecol.">
        <title>Co-invading symbiotic mutualists of Medicago polymorpha retain high ancestral diversity and contain diverse accessory genomes.</title>
        <authorList>
            <person name="Porter S.S."/>
            <person name="Faber-Hammond J.J."/>
            <person name="Friesen M.L."/>
        </authorList>
    </citation>
    <scope>NUCLEOTIDE SEQUENCE [LARGE SCALE GENOMIC DNA]</scope>
    <source>
        <strain evidence="1 2">Str16</strain>
    </source>
</reference>
<proteinExistence type="predicted"/>
<gene>
    <name evidence="1" type="ORF">BMJ33_27350</name>
</gene>
<comment type="caution">
    <text evidence="1">The sequence shown here is derived from an EMBL/GenBank/DDBJ whole genome shotgun (WGS) entry which is preliminary data.</text>
</comment>
<organism evidence="1 2">
    <name type="scientific">Sinorhizobium medicae</name>
    <dbReference type="NCBI Taxonomy" id="110321"/>
    <lineage>
        <taxon>Bacteria</taxon>
        <taxon>Pseudomonadati</taxon>
        <taxon>Pseudomonadota</taxon>
        <taxon>Alphaproteobacteria</taxon>
        <taxon>Hyphomicrobiales</taxon>
        <taxon>Rhizobiaceae</taxon>
        <taxon>Sinorhizobium/Ensifer group</taxon>
        <taxon>Sinorhizobium</taxon>
    </lineage>
</organism>
<dbReference type="EMBL" id="NBUC01000143">
    <property type="protein sequence ID" value="PLT96584.1"/>
    <property type="molecule type" value="Genomic_DNA"/>
</dbReference>
<accession>A0ABX4TGM4</accession>
<evidence type="ECO:0000313" key="1">
    <source>
        <dbReference type="EMBL" id="PLT96584.1"/>
    </source>
</evidence>
<evidence type="ECO:0000313" key="2">
    <source>
        <dbReference type="Proteomes" id="UP001190825"/>
    </source>
</evidence>
<keyword evidence="2" id="KW-1185">Reference proteome</keyword>